<organism evidence="2 3">
    <name type="scientific">Chlorella ohadii</name>
    <dbReference type="NCBI Taxonomy" id="2649997"/>
    <lineage>
        <taxon>Eukaryota</taxon>
        <taxon>Viridiplantae</taxon>
        <taxon>Chlorophyta</taxon>
        <taxon>core chlorophytes</taxon>
        <taxon>Trebouxiophyceae</taxon>
        <taxon>Chlorellales</taxon>
        <taxon>Chlorellaceae</taxon>
        <taxon>Chlorella clade</taxon>
        <taxon>Chlorella</taxon>
    </lineage>
</organism>
<accession>A0AAD5DDH0</accession>
<evidence type="ECO:0000256" key="1">
    <source>
        <dbReference type="SAM" id="Phobius"/>
    </source>
</evidence>
<evidence type="ECO:0000313" key="3">
    <source>
        <dbReference type="Proteomes" id="UP001205105"/>
    </source>
</evidence>
<comment type="caution">
    <text evidence="2">The sequence shown here is derived from an EMBL/GenBank/DDBJ whole genome shotgun (WGS) entry which is preliminary data.</text>
</comment>
<dbReference type="AlphaFoldDB" id="A0AAD5DDH0"/>
<keyword evidence="1" id="KW-0812">Transmembrane</keyword>
<feature type="transmembrane region" description="Helical" evidence="1">
    <location>
        <begin position="66"/>
        <end position="92"/>
    </location>
</feature>
<protein>
    <submittedName>
        <fullName evidence="2">Uncharacterized protein</fullName>
    </submittedName>
</protein>
<name>A0AAD5DDH0_9CHLO</name>
<dbReference type="Proteomes" id="UP001205105">
    <property type="component" value="Unassembled WGS sequence"/>
</dbReference>
<keyword evidence="3" id="KW-1185">Reference proteome</keyword>
<dbReference type="EMBL" id="JADXDR010000209">
    <property type="protein sequence ID" value="KAI7836020.1"/>
    <property type="molecule type" value="Genomic_DNA"/>
</dbReference>
<reference evidence="2" key="1">
    <citation type="submission" date="2020-11" db="EMBL/GenBank/DDBJ databases">
        <title>Chlorella ohadii genome sequencing and assembly.</title>
        <authorList>
            <person name="Murik O."/>
            <person name="Treves H."/>
            <person name="Kedem I."/>
            <person name="Shotland Y."/>
            <person name="Kaplan A."/>
        </authorList>
    </citation>
    <scope>NUCLEOTIDE SEQUENCE</scope>
    <source>
        <strain evidence="2">1</strain>
    </source>
</reference>
<evidence type="ECO:0000313" key="2">
    <source>
        <dbReference type="EMBL" id="KAI7836020.1"/>
    </source>
</evidence>
<sequence length="94" mass="9808">MDPCWDAPDSNLCTTACKTQLDKLPDRCLERLADSVAAQGNANVTERLSDQLEACGRNITITSAAAALGAGGALLVPLLVLALSLIVAELLFQP</sequence>
<keyword evidence="1" id="KW-0472">Membrane</keyword>
<keyword evidence="1" id="KW-1133">Transmembrane helix</keyword>
<proteinExistence type="predicted"/>
<gene>
    <name evidence="2" type="ORF">COHA_010104</name>
</gene>